<dbReference type="InterPro" id="IPR001226">
    <property type="entry name" value="Flavodoxin_CS"/>
</dbReference>
<dbReference type="PROSITE" id="PS00201">
    <property type="entry name" value="FLAVODOXIN"/>
    <property type="match status" value="1"/>
</dbReference>
<dbReference type="EMBL" id="MFLA01000016">
    <property type="protein sequence ID" value="OGG59780.1"/>
    <property type="molecule type" value="Genomic_DNA"/>
</dbReference>
<dbReference type="PROSITE" id="PS50902">
    <property type="entry name" value="FLAVODOXIN_LIKE"/>
    <property type="match status" value="1"/>
</dbReference>
<dbReference type="AlphaFoldDB" id="A0A1F6DEN5"/>
<evidence type="ECO:0000256" key="1">
    <source>
        <dbReference type="ARBA" id="ARBA00006961"/>
    </source>
</evidence>
<protein>
    <submittedName>
        <fullName evidence="3">NAD(P)H:quinone oxidoreductase, type IV</fullName>
    </submittedName>
</protein>
<sequence>MNKKIQILVLFYSFTGKTAEIAREVAKGAGTLPGVTAIVKRVPEILPQDFFEKKPALKSINQQLAQEFPEATLEDLVSADGVAFGTPVHFGSFASQMKQFIDQLSPVFIQGKLVNKPAAVFCSAGSTHGGEEATLLSLIVPLLNLGMVPVGIPYPIQGEGAEFDAGSPYGAIAVSGHKGEKTMNEGERKIARILGKRLATMAQILTCECEHCQRYRSLIAQES</sequence>
<dbReference type="Pfam" id="PF03358">
    <property type="entry name" value="FMN_red"/>
    <property type="match status" value="1"/>
</dbReference>
<evidence type="ECO:0000313" key="3">
    <source>
        <dbReference type="EMBL" id="OGG59780.1"/>
    </source>
</evidence>
<dbReference type="PANTHER" id="PTHR30546">
    <property type="entry name" value="FLAVODOXIN-RELATED PROTEIN WRBA-RELATED"/>
    <property type="match status" value="1"/>
</dbReference>
<dbReference type="NCBIfam" id="NF002999">
    <property type="entry name" value="PRK03767.1"/>
    <property type="match status" value="1"/>
</dbReference>
<evidence type="ECO:0000313" key="4">
    <source>
        <dbReference type="Proteomes" id="UP000176377"/>
    </source>
</evidence>
<evidence type="ECO:0000259" key="2">
    <source>
        <dbReference type="PROSITE" id="PS50902"/>
    </source>
</evidence>
<dbReference type="GO" id="GO:0016020">
    <property type="term" value="C:membrane"/>
    <property type="evidence" value="ECO:0007669"/>
    <property type="project" value="TreeGrafter"/>
</dbReference>
<feature type="domain" description="Flavodoxin-like" evidence="2">
    <location>
        <begin position="7"/>
        <end position="191"/>
    </location>
</feature>
<dbReference type="FunFam" id="3.40.50.360:FF:000001">
    <property type="entry name" value="NAD(P)H dehydrogenase (Quinone) FQR1-like"/>
    <property type="match status" value="1"/>
</dbReference>
<gene>
    <name evidence="3" type="ORF">A2765_04300</name>
</gene>
<dbReference type="InterPro" id="IPR008254">
    <property type="entry name" value="Flavodoxin/NO_synth"/>
</dbReference>
<reference evidence="3 4" key="1">
    <citation type="journal article" date="2016" name="Nat. Commun.">
        <title>Thousands of microbial genomes shed light on interconnected biogeochemical processes in an aquifer system.</title>
        <authorList>
            <person name="Anantharaman K."/>
            <person name="Brown C.T."/>
            <person name="Hug L.A."/>
            <person name="Sharon I."/>
            <person name="Castelle C.J."/>
            <person name="Probst A.J."/>
            <person name="Thomas B.C."/>
            <person name="Singh A."/>
            <person name="Wilkins M.J."/>
            <person name="Karaoz U."/>
            <person name="Brodie E.L."/>
            <person name="Williams K.H."/>
            <person name="Hubbard S.S."/>
            <person name="Banfield J.F."/>
        </authorList>
    </citation>
    <scope>NUCLEOTIDE SEQUENCE [LARGE SCALE GENOMIC DNA]</scope>
</reference>
<comment type="similarity">
    <text evidence="1">Belongs to the WrbA family.</text>
</comment>
<dbReference type="InterPro" id="IPR010089">
    <property type="entry name" value="Flavoprotein_WrbA-like"/>
</dbReference>
<name>A0A1F6DEN5_9BACT</name>
<dbReference type="InterPro" id="IPR029039">
    <property type="entry name" value="Flavoprotein-like_sf"/>
</dbReference>
<dbReference type="NCBIfam" id="TIGR01755">
    <property type="entry name" value="flav_wrbA"/>
    <property type="match status" value="1"/>
</dbReference>
<dbReference type="PANTHER" id="PTHR30546:SF23">
    <property type="entry name" value="FLAVOPROTEIN-LIKE PROTEIN YCP4-RELATED"/>
    <property type="match status" value="1"/>
</dbReference>
<organism evidence="3 4">
    <name type="scientific">Candidatus Kaiserbacteria bacterium RIFCSPHIGHO2_01_FULL_56_24</name>
    <dbReference type="NCBI Taxonomy" id="1798487"/>
    <lineage>
        <taxon>Bacteria</taxon>
        <taxon>Candidatus Kaiseribacteriota</taxon>
    </lineage>
</organism>
<dbReference type="SUPFAM" id="SSF52218">
    <property type="entry name" value="Flavoproteins"/>
    <property type="match status" value="1"/>
</dbReference>
<comment type="caution">
    <text evidence="3">The sequence shown here is derived from an EMBL/GenBank/DDBJ whole genome shotgun (WGS) entry which is preliminary data.</text>
</comment>
<dbReference type="GO" id="GO:0009055">
    <property type="term" value="F:electron transfer activity"/>
    <property type="evidence" value="ECO:0007669"/>
    <property type="project" value="InterPro"/>
</dbReference>
<proteinExistence type="inferred from homology"/>
<dbReference type="Proteomes" id="UP000176377">
    <property type="component" value="Unassembled WGS sequence"/>
</dbReference>
<dbReference type="GO" id="GO:0003955">
    <property type="term" value="F:NAD(P)H dehydrogenase (quinone) activity"/>
    <property type="evidence" value="ECO:0007669"/>
    <property type="project" value="InterPro"/>
</dbReference>
<dbReference type="Gene3D" id="3.40.50.360">
    <property type="match status" value="1"/>
</dbReference>
<dbReference type="InterPro" id="IPR005025">
    <property type="entry name" value="FMN_Rdtase-like_dom"/>
</dbReference>
<dbReference type="GO" id="GO:0010181">
    <property type="term" value="F:FMN binding"/>
    <property type="evidence" value="ECO:0007669"/>
    <property type="project" value="InterPro"/>
</dbReference>
<accession>A0A1F6DEN5</accession>